<protein>
    <submittedName>
        <fullName evidence="1">Uncharacterized protein</fullName>
    </submittedName>
</protein>
<evidence type="ECO:0000313" key="1">
    <source>
        <dbReference type="EMBL" id="CAL4107604.1"/>
    </source>
</evidence>
<proteinExistence type="predicted"/>
<evidence type="ECO:0000313" key="2">
    <source>
        <dbReference type="Proteomes" id="UP001497623"/>
    </source>
</evidence>
<dbReference type="EMBL" id="CAXKWB010013404">
    <property type="protein sequence ID" value="CAL4107604.1"/>
    <property type="molecule type" value="Genomic_DNA"/>
</dbReference>
<dbReference type="Proteomes" id="UP001497623">
    <property type="component" value="Unassembled WGS sequence"/>
</dbReference>
<sequence>QSIFKNEFKFPNITIFGVNFGRRRRDAEEMLEPVDLTGLLSLMDILDPDNCLPMALCTAAAVDPNNRTSEEAALLKTIGYTGRISPAPIAELSSHSGHAQYAVLVGSMLHDPALCLSLVPECPLTPEQAIRLLTMTNTNCQHMDIQDPLGNALNDQQ</sequence>
<keyword evidence="2" id="KW-1185">Reference proteome</keyword>
<organism evidence="1 2">
    <name type="scientific">Meganyctiphanes norvegica</name>
    <name type="common">Northern krill</name>
    <name type="synonym">Thysanopoda norvegica</name>
    <dbReference type="NCBI Taxonomy" id="48144"/>
    <lineage>
        <taxon>Eukaryota</taxon>
        <taxon>Metazoa</taxon>
        <taxon>Ecdysozoa</taxon>
        <taxon>Arthropoda</taxon>
        <taxon>Crustacea</taxon>
        <taxon>Multicrustacea</taxon>
        <taxon>Malacostraca</taxon>
        <taxon>Eumalacostraca</taxon>
        <taxon>Eucarida</taxon>
        <taxon>Euphausiacea</taxon>
        <taxon>Euphausiidae</taxon>
        <taxon>Meganyctiphanes</taxon>
    </lineage>
</organism>
<name>A0AAV2R192_MEGNR</name>
<accession>A0AAV2R192</accession>
<dbReference type="AlphaFoldDB" id="A0AAV2R192"/>
<reference evidence="1 2" key="1">
    <citation type="submission" date="2024-05" db="EMBL/GenBank/DDBJ databases">
        <authorList>
            <person name="Wallberg A."/>
        </authorList>
    </citation>
    <scope>NUCLEOTIDE SEQUENCE [LARGE SCALE GENOMIC DNA]</scope>
</reference>
<feature type="non-terminal residue" evidence="1">
    <location>
        <position position="1"/>
    </location>
</feature>
<gene>
    <name evidence="1" type="ORF">MNOR_LOCUS18614</name>
</gene>
<comment type="caution">
    <text evidence="1">The sequence shown here is derived from an EMBL/GenBank/DDBJ whole genome shotgun (WGS) entry which is preliminary data.</text>
</comment>